<dbReference type="Proteomes" id="UP001283361">
    <property type="component" value="Unassembled WGS sequence"/>
</dbReference>
<name>A0AAE0ZKH6_9GAST</name>
<accession>A0AAE0ZKH6</accession>
<reference evidence="1" key="1">
    <citation type="journal article" date="2023" name="G3 (Bethesda)">
        <title>A reference genome for the long-term kleptoplast-retaining sea slug Elysia crispata morphotype clarki.</title>
        <authorList>
            <person name="Eastman K.E."/>
            <person name="Pendleton A.L."/>
            <person name="Shaikh M.A."/>
            <person name="Suttiyut T."/>
            <person name="Ogas R."/>
            <person name="Tomko P."/>
            <person name="Gavelis G."/>
            <person name="Widhalm J.R."/>
            <person name="Wisecaver J.H."/>
        </authorList>
    </citation>
    <scope>NUCLEOTIDE SEQUENCE</scope>
    <source>
        <strain evidence="1">ECLA1</strain>
    </source>
</reference>
<dbReference type="AlphaFoldDB" id="A0AAE0ZKH6"/>
<evidence type="ECO:0000313" key="1">
    <source>
        <dbReference type="EMBL" id="KAK3770860.1"/>
    </source>
</evidence>
<dbReference type="EMBL" id="JAWDGP010003786">
    <property type="protein sequence ID" value="KAK3770860.1"/>
    <property type="molecule type" value="Genomic_DNA"/>
</dbReference>
<sequence>MSSDSLLSYLSTDLRCACGTRSLTANLEEGSEGREKLLQSLRTRGELTAGEGKKRHTSEETPLPVSLIVTLIADRDKRRAYRAVNRHVPKLTLRF</sequence>
<organism evidence="1 2">
    <name type="scientific">Elysia crispata</name>
    <name type="common">lettuce slug</name>
    <dbReference type="NCBI Taxonomy" id="231223"/>
    <lineage>
        <taxon>Eukaryota</taxon>
        <taxon>Metazoa</taxon>
        <taxon>Spiralia</taxon>
        <taxon>Lophotrochozoa</taxon>
        <taxon>Mollusca</taxon>
        <taxon>Gastropoda</taxon>
        <taxon>Heterobranchia</taxon>
        <taxon>Euthyneura</taxon>
        <taxon>Panpulmonata</taxon>
        <taxon>Sacoglossa</taxon>
        <taxon>Placobranchoidea</taxon>
        <taxon>Plakobranchidae</taxon>
        <taxon>Elysia</taxon>
    </lineage>
</organism>
<comment type="caution">
    <text evidence="1">The sequence shown here is derived from an EMBL/GenBank/DDBJ whole genome shotgun (WGS) entry which is preliminary data.</text>
</comment>
<proteinExistence type="predicted"/>
<gene>
    <name evidence="1" type="ORF">RRG08_036460</name>
</gene>
<keyword evidence="2" id="KW-1185">Reference proteome</keyword>
<evidence type="ECO:0000313" key="2">
    <source>
        <dbReference type="Proteomes" id="UP001283361"/>
    </source>
</evidence>
<protein>
    <submittedName>
        <fullName evidence="1">Uncharacterized protein</fullName>
    </submittedName>
</protein>